<dbReference type="AlphaFoldDB" id="A0A323V8E6"/>
<evidence type="ECO:0008006" key="4">
    <source>
        <dbReference type="Google" id="ProtNLM"/>
    </source>
</evidence>
<sequence>MAGNAEIACPPPQHPHQTPRPERFIRVGEVSSMVGLGKTTIYKYVSTNAFPAPVAIGGNRVAWLESEVLNWMRERVAARQS</sequence>
<dbReference type="PANTHER" id="PTHR36154:SF1">
    <property type="entry name" value="DNA-BINDING TRANSCRIPTIONAL ACTIVATOR ALPA"/>
    <property type="match status" value="1"/>
</dbReference>
<dbReference type="InterPro" id="IPR009061">
    <property type="entry name" value="DNA-bd_dom_put_sf"/>
</dbReference>
<evidence type="ECO:0000256" key="1">
    <source>
        <dbReference type="SAM" id="MobiDB-lite"/>
    </source>
</evidence>
<reference evidence="2 3" key="1">
    <citation type="submission" date="2018-06" db="EMBL/GenBank/DDBJ databases">
        <title>Azoarcus communis strain SWub3 genome.</title>
        <authorList>
            <person name="Zorraquino Salvo V."/>
            <person name="Toubiana D."/>
            <person name="Blumwald E."/>
        </authorList>
    </citation>
    <scope>NUCLEOTIDE SEQUENCE [LARGE SCALE GENOMIC DNA]</scope>
    <source>
        <strain evidence="2 3">SWub3</strain>
    </source>
</reference>
<keyword evidence="3" id="KW-1185">Reference proteome</keyword>
<evidence type="ECO:0000313" key="3">
    <source>
        <dbReference type="Proteomes" id="UP000248259"/>
    </source>
</evidence>
<dbReference type="SUPFAM" id="SSF46955">
    <property type="entry name" value="Putative DNA-binding domain"/>
    <property type="match status" value="1"/>
</dbReference>
<protein>
    <recommendedName>
        <fullName evidence="4">AlpA family transcriptional regulator</fullName>
    </recommendedName>
</protein>
<gene>
    <name evidence="2" type="ORF">DNK49_12300</name>
</gene>
<accession>A0A323V8E6</accession>
<organism evidence="2 3">
    <name type="scientific">Parazoarcus communis SWub3 = DSM 12120</name>
    <dbReference type="NCBI Taxonomy" id="1121029"/>
    <lineage>
        <taxon>Bacteria</taxon>
        <taxon>Pseudomonadati</taxon>
        <taxon>Pseudomonadota</taxon>
        <taxon>Betaproteobacteria</taxon>
        <taxon>Rhodocyclales</taxon>
        <taxon>Zoogloeaceae</taxon>
        <taxon>Parazoarcus</taxon>
    </lineage>
</organism>
<feature type="region of interest" description="Disordered" evidence="1">
    <location>
        <begin position="1"/>
        <end position="20"/>
    </location>
</feature>
<dbReference type="InterPro" id="IPR052931">
    <property type="entry name" value="Prophage_regulatory_activator"/>
</dbReference>
<name>A0A323V8E6_9RHOO</name>
<dbReference type="OrthoDB" id="5398721at2"/>
<dbReference type="PANTHER" id="PTHR36154">
    <property type="entry name" value="DNA-BINDING TRANSCRIPTIONAL ACTIVATOR ALPA"/>
    <property type="match status" value="1"/>
</dbReference>
<proteinExistence type="predicted"/>
<comment type="caution">
    <text evidence="2">The sequence shown here is derived from an EMBL/GenBank/DDBJ whole genome shotgun (WGS) entry which is preliminary data.</text>
</comment>
<dbReference type="InterPro" id="IPR010260">
    <property type="entry name" value="AlpA"/>
</dbReference>
<evidence type="ECO:0000313" key="2">
    <source>
        <dbReference type="EMBL" id="PZA16468.1"/>
    </source>
</evidence>
<dbReference type="EMBL" id="QKOE01000007">
    <property type="protein sequence ID" value="PZA16468.1"/>
    <property type="molecule type" value="Genomic_DNA"/>
</dbReference>
<dbReference type="Pfam" id="PF05930">
    <property type="entry name" value="Phage_AlpA"/>
    <property type="match status" value="1"/>
</dbReference>
<dbReference type="Proteomes" id="UP000248259">
    <property type="component" value="Unassembled WGS sequence"/>
</dbReference>
<dbReference type="Gene3D" id="1.10.238.160">
    <property type="match status" value="1"/>
</dbReference>